<keyword evidence="1" id="KW-0472">Membrane</keyword>
<proteinExistence type="predicted"/>
<keyword evidence="1" id="KW-1133">Transmembrane helix</keyword>
<feature type="transmembrane region" description="Helical" evidence="1">
    <location>
        <begin position="26"/>
        <end position="51"/>
    </location>
</feature>
<keyword evidence="1" id="KW-0812">Transmembrane</keyword>
<evidence type="ECO:0000313" key="3">
    <source>
        <dbReference type="Proteomes" id="UP000799764"/>
    </source>
</evidence>
<dbReference type="EMBL" id="MU001499">
    <property type="protein sequence ID" value="KAF2445410.1"/>
    <property type="molecule type" value="Genomic_DNA"/>
</dbReference>
<name>A0A9P4PJY2_9PLEO</name>
<gene>
    <name evidence="2" type="ORF">P171DRAFT_472184</name>
</gene>
<organism evidence="2 3">
    <name type="scientific">Karstenula rhodostoma CBS 690.94</name>
    <dbReference type="NCBI Taxonomy" id="1392251"/>
    <lineage>
        <taxon>Eukaryota</taxon>
        <taxon>Fungi</taxon>
        <taxon>Dikarya</taxon>
        <taxon>Ascomycota</taxon>
        <taxon>Pezizomycotina</taxon>
        <taxon>Dothideomycetes</taxon>
        <taxon>Pleosporomycetidae</taxon>
        <taxon>Pleosporales</taxon>
        <taxon>Massarineae</taxon>
        <taxon>Didymosphaeriaceae</taxon>
        <taxon>Karstenula</taxon>
    </lineage>
</organism>
<reference evidence="2" key="1">
    <citation type="journal article" date="2020" name="Stud. Mycol.">
        <title>101 Dothideomycetes genomes: a test case for predicting lifestyles and emergence of pathogens.</title>
        <authorList>
            <person name="Haridas S."/>
            <person name="Albert R."/>
            <person name="Binder M."/>
            <person name="Bloem J."/>
            <person name="Labutti K."/>
            <person name="Salamov A."/>
            <person name="Andreopoulos B."/>
            <person name="Baker S."/>
            <person name="Barry K."/>
            <person name="Bills G."/>
            <person name="Bluhm B."/>
            <person name="Cannon C."/>
            <person name="Castanera R."/>
            <person name="Culley D."/>
            <person name="Daum C."/>
            <person name="Ezra D."/>
            <person name="Gonzalez J."/>
            <person name="Henrissat B."/>
            <person name="Kuo A."/>
            <person name="Liang C."/>
            <person name="Lipzen A."/>
            <person name="Lutzoni F."/>
            <person name="Magnuson J."/>
            <person name="Mondo S."/>
            <person name="Nolan M."/>
            <person name="Ohm R."/>
            <person name="Pangilinan J."/>
            <person name="Park H.-J."/>
            <person name="Ramirez L."/>
            <person name="Alfaro M."/>
            <person name="Sun H."/>
            <person name="Tritt A."/>
            <person name="Yoshinaga Y."/>
            <person name="Zwiers L.-H."/>
            <person name="Turgeon B."/>
            <person name="Goodwin S."/>
            <person name="Spatafora J."/>
            <person name="Crous P."/>
            <person name="Grigoriev I."/>
        </authorList>
    </citation>
    <scope>NUCLEOTIDE SEQUENCE</scope>
    <source>
        <strain evidence="2">CBS 690.94</strain>
    </source>
</reference>
<dbReference type="AlphaFoldDB" id="A0A9P4PJY2"/>
<dbReference type="Proteomes" id="UP000799764">
    <property type="component" value="Unassembled WGS sequence"/>
</dbReference>
<accession>A0A9P4PJY2</accession>
<sequence length="213" mass="23772">MPHTSYAHYHAAQPLSTDDVDPFFTFLYYLIILAVVLRRSPIVAAVLPVSAEVEVKRRISMDAKKRTFHVSQRRRNMIWHMAGWPVLDLPTVSAAGTEGSNPTLPTVAVAHKLRWSMARDSEKTQTGVIQARTAVRVETAAMLLARAFAHAPCSGRSLRCQGSATLLLADWDSPQVFQFALDLAACRNPRVRVHICRLLPYVLRTVIDSTQAR</sequence>
<comment type="caution">
    <text evidence="2">The sequence shown here is derived from an EMBL/GenBank/DDBJ whole genome shotgun (WGS) entry which is preliminary data.</text>
</comment>
<evidence type="ECO:0000313" key="2">
    <source>
        <dbReference type="EMBL" id="KAF2445410.1"/>
    </source>
</evidence>
<keyword evidence="3" id="KW-1185">Reference proteome</keyword>
<evidence type="ECO:0000256" key="1">
    <source>
        <dbReference type="SAM" id="Phobius"/>
    </source>
</evidence>
<protein>
    <submittedName>
        <fullName evidence="2">Uncharacterized protein</fullName>
    </submittedName>
</protein>